<dbReference type="Pfam" id="PF00107">
    <property type="entry name" value="ADH_zinc_N"/>
    <property type="match status" value="1"/>
</dbReference>
<dbReference type="InterPro" id="IPR011032">
    <property type="entry name" value="GroES-like_sf"/>
</dbReference>
<dbReference type="Gene3D" id="3.90.180.10">
    <property type="entry name" value="Medium-chain alcohol dehydrogenases, catalytic domain"/>
    <property type="match status" value="1"/>
</dbReference>
<dbReference type="FunFam" id="3.40.50.720:FF:000121">
    <property type="entry name" value="Prostaglandin reductase 2"/>
    <property type="match status" value="1"/>
</dbReference>
<proteinExistence type="predicted"/>
<dbReference type="EMBL" id="JACU01000002">
    <property type="protein sequence ID" value="KMS59788.1"/>
    <property type="molecule type" value="Genomic_DNA"/>
</dbReference>
<gene>
    <name evidence="3" type="ORF">V474_11380</name>
</gene>
<dbReference type="PANTHER" id="PTHR43205:SF7">
    <property type="entry name" value="PROSTAGLANDIN REDUCTASE 1"/>
    <property type="match status" value="1"/>
</dbReference>
<feature type="domain" description="Enoyl reductase (ER)" evidence="2">
    <location>
        <begin position="16"/>
        <end position="333"/>
    </location>
</feature>
<keyword evidence="4" id="KW-1185">Reference proteome</keyword>
<dbReference type="InterPro" id="IPR020843">
    <property type="entry name" value="ER"/>
</dbReference>
<dbReference type="SUPFAM" id="SSF50129">
    <property type="entry name" value="GroES-like"/>
    <property type="match status" value="1"/>
</dbReference>
<keyword evidence="1" id="KW-0560">Oxidoreductase</keyword>
<dbReference type="AlphaFoldDB" id="A0A0J7Y8X3"/>
<comment type="caution">
    <text evidence="3">The sequence shown here is derived from an EMBL/GenBank/DDBJ whole genome shotgun (WGS) entry which is preliminary data.</text>
</comment>
<protein>
    <submittedName>
        <fullName evidence="3">Alcohol dehydrogenase</fullName>
    </submittedName>
</protein>
<dbReference type="SMART" id="SM00829">
    <property type="entry name" value="PKS_ER"/>
    <property type="match status" value="1"/>
</dbReference>
<reference evidence="3 4" key="1">
    <citation type="journal article" date="2015" name="G3 (Bethesda)">
        <title>Insights into Ongoing Evolution of the Hexachlorocyclohexane Catabolic Pathway from Comparative Genomics of Ten Sphingomonadaceae Strains.</title>
        <authorList>
            <person name="Pearce S.L."/>
            <person name="Oakeshott J.G."/>
            <person name="Pandey G."/>
        </authorList>
    </citation>
    <scope>NUCLEOTIDE SEQUENCE [LARGE SCALE GENOMIC DNA]</scope>
    <source>
        <strain evidence="3 4">LL02</strain>
    </source>
</reference>
<dbReference type="InterPro" id="IPR036291">
    <property type="entry name" value="NAD(P)-bd_dom_sf"/>
</dbReference>
<dbReference type="Pfam" id="PF16884">
    <property type="entry name" value="ADH_N_2"/>
    <property type="match status" value="1"/>
</dbReference>
<dbReference type="InterPro" id="IPR041694">
    <property type="entry name" value="ADH_N_2"/>
</dbReference>
<organism evidence="3 4">
    <name type="scientific">Novosphingobium barchaimii LL02</name>
    <dbReference type="NCBI Taxonomy" id="1114963"/>
    <lineage>
        <taxon>Bacteria</taxon>
        <taxon>Pseudomonadati</taxon>
        <taxon>Pseudomonadota</taxon>
        <taxon>Alphaproteobacteria</taxon>
        <taxon>Sphingomonadales</taxon>
        <taxon>Sphingomonadaceae</taxon>
        <taxon>Novosphingobium</taxon>
    </lineage>
</organism>
<evidence type="ECO:0000259" key="2">
    <source>
        <dbReference type="SMART" id="SM00829"/>
    </source>
</evidence>
<evidence type="ECO:0000313" key="3">
    <source>
        <dbReference type="EMBL" id="KMS59788.1"/>
    </source>
</evidence>
<dbReference type="SUPFAM" id="SSF51735">
    <property type="entry name" value="NAD(P)-binding Rossmann-fold domains"/>
    <property type="match status" value="1"/>
</dbReference>
<dbReference type="RefSeq" id="WP_059150500.1">
    <property type="nucleotide sequence ID" value="NZ_KQ130452.1"/>
</dbReference>
<dbReference type="CDD" id="cd05288">
    <property type="entry name" value="PGDH"/>
    <property type="match status" value="1"/>
</dbReference>
<dbReference type="GO" id="GO:0016628">
    <property type="term" value="F:oxidoreductase activity, acting on the CH-CH group of donors, NAD or NADP as acceptor"/>
    <property type="evidence" value="ECO:0007669"/>
    <property type="project" value="InterPro"/>
</dbReference>
<evidence type="ECO:0000313" key="4">
    <source>
        <dbReference type="Proteomes" id="UP000052268"/>
    </source>
</evidence>
<dbReference type="Gene3D" id="3.40.50.720">
    <property type="entry name" value="NAD(P)-binding Rossmann-like Domain"/>
    <property type="match status" value="1"/>
</dbReference>
<dbReference type="InterPro" id="IPR045010">
    <property type="entry name" value="MDR_fam"/>
</dbReference>
<dbReference type="PATRIC" id="fig|1114963.3.peg.1183"/>
<dbReference type="PANTHER" id="PTHR43205">
    <property type="entry name" value="PROSTAGLANDIN REDUCTASE"/>
    <property type="match status" value="1"/>
</dbReference>
<name>A0A0J7Y8X3_9SPHN</name>
<evidence type="ECO:0000256" key="1">
    <source>
        <dbReference type="ARBA" id="ARBA00023002"/>
    </source>
</evidence>
<dbReference type="Proteomes" id="UP000052268">
    <property type="component" value="Unassembled WGS sequence"/>
</dbReference>
<dbReference type="OrthoDB" id="9805663at2"/>
<accession>A0A0J7Y8X3</accession>
<dbReference type="InterPro" id="IPR013149">
    <property type="entry name" value="ADH-like_C"/>
</dbReference>
<sequence>MMNRRIVLDSRPTGVPSPNNFRIEEARLPEIGEGQVLLENRVFAIDPAVRGMLDDVKSYMPPVEIGGLIPTMVLGRVVQSRHPEFREGDYGRAFIGWETHSVISPGSVGFENVRVADDLPLTAYMGACGWSGITAYVGLKRYGEIREGDEVLMSAAAGAVGSVGGQIARLSGCRVVGTVGSDAKARHITEDLGMHGAINYRDCKDLDAEIARHFPDGIDLYFDNVGGITLDTVLPRMKGFGRIPVCGMIANYNHQTDPYRLKNMWQVLVNRITMRGFLAYEAVDMLHEAEDALANWVRSGQLTATENVATGLEATPDAFIRLMSGETTGKTLVRLDETVSTLADWKVAAHV</sequence>